<organism evidence="1 2">
    <name type="scientific">Estrella lausannensis</name>
    <dbReference type="NCBI Taxonomy" id="483423"/>
    <lineage>
        <taxon>Bacteria</taxon>
        <taxon>Pseudomonadati</taxon>
        <taxon>Chlamydiota</taxon>
        <taxon>Chlamydiia</taxon>
        <taxon>Parachlamydiales</taxon>
        <taxon>Candidatus Criblamydiaceae</taxon>
        <taxon>Estrella</taxon>
    </lineage>
</organism>
<reference evidence="2" key="1">
    <citation type="submission" date="2015-06" db="EMBL/GenBank/DDBJ databases">
        <authorList>
            <person name="Bertelli C."/>
        </authorList>
    </citation>
    <scope>NUCLEOTIDE SEQUENCE [LARGE SCALE GENOMIC DNA]</scope>
    <source>
        <strain evidence="2">CRIB-30</strain>
    </source>
</reference>
<evidence type="ECO:0000313" key="2">
    <source>
        <dbReference type="Proteomes" id="UP000220251"/>
    </source>
</evidence>
<name>A0A0H5DPE2_9BACT</name>
<keyword evidence="2" id="KW-1185">Reference proteome</keyword>
<proteinExistence type="predicted"/>
<evidence type="ECO:0000313" key="1">
    <source>
        <dbReference type="EMBL" id="CRX38292.1"/>
    </source>
</evidence>
<gene>
    <name evidence="1" type="ORF">ELAC_0945</name>
</gene>
<sequence length="569" mass="64388">MNFTISSWTPNNLKADAHDAKPSPDELSHCSDRLLSLNAVPLSNQAYLASRVLLGSWNNKHFFAEGEEVRAKIGQCYFSAIDFLLSKHRLVGVLTGAVLGKRSKKKYNPSNSPSLYSLGEVIRRQRVRLESGDCSLCFATFARIMFQNERILITTIQGKETDGTHFLLTASSKISHIQRFHWRVSNVDDTRFLPLILSAIPDSAIYFTAWSIKKERIAKTLNKLPLAAARKVTSVSRLPQWTIGVWVQVNLQFPNRPLPSPTVKGPLRQIPLLARIDHWIKNSFTEILPHGLQLQALHQTQVPLQEILDVTTTPDSLLSHCKINALGLAARISGPMTVHQYSENAAISKFSVFEEELKAFGAWILSARNQERAALSLFYLKAACLKRNEGSASFYGSHLFLILMTNRARRNGEASVAYNVYGSYLGNYRIKQLKKSLSVGESSLSEYEFSKLVLTPLRTILSGKEWTAQHDDSYFSLFSVRKPKMLHHEFQLDAETNSPVESMPFKATIIPFKAKGRAEIVNEERRWNSLNSRLPVAFYAMETYDHLFPNRCEAHLIRLRDVQTKIRIG</sequence>
<dbReference type="Proteomes" id="UP000220251">
    <property type="component" value="Unassembled WGS sequence"/>
</dbReference>
<dbReference type="EMBL" id="CWGJ01000011">
    <property type="protein sequence ID" value="CRX38292.1"/>
    <property type="molecule type" value="Genomic_DNA"/>
</dbReference>
<dbReference type="RefSeq" id="WP_098038135.1">
    <property type="nucleotide sequence ID" value="NZ_CWGJ01000011.1"/>
</dbReference>
<accession>A0A0H5DPE2</accession>
<dbReference type="AlphaFoldDB" id="A0A0H5DPE2"/>
<protein>
    <submittedName>
        <fullName evidence="1">Uncharacterized protein</fullName>
    </submittedName>
</protein>